<feature type="domain" description="BTB" evidence="4">
    <location>
        <begin position="38"/>
        <end position="107"/>
    </location>
</feature>
<dbReference type="PRINTS" id="PR00501">
    <property type="entry name" value="KELCHREPEAT"/>
</dbReference>
<dbReference type="Proteomes" id="UP001148018">
    <property type="component" value="Unassembled WGS sequence"/>
</dbReference>
<dbReference type="Gene3D" id="3.30.710.10">
    <property type="entry name" value="Potassium Channel Kv1.1, Chain A"/>
    <property type="match status" value="1"/>
</dbReference>
<evidence type="ECO:0000313" key="6">
    <source>
        <dbReference type="Proteomes" id="UP001148018"/>
    </source>
</evidence>
<dbReference type="PROSITE" id="PS50097">
    <property type="entry name" value="BTB"/>
    <property type="match status" value="1"/>
</dbReference>
<dbReference type="OrthoDB" id="191037at2759"/>
<dbReference type="InterPro" id="IPR015915">
    <property type="entry name" value="Kelch-typ_b-propeller"/>
</dbReference>
<keyword evidence="1" id="KW-0880">Kelch repeat</keyword>
<dbReference type="PANTHER" id="PTHR24412">
    <property type="entry name" value="KELCH PROTEIN"/>
    <property type="match status" value="1"/>
</dbReference>
<reference evidence="5" key="1">
    <citation type="submission" date="2022-07" db="EMBL/GenBank/DDBJ databases">
        <title>Chromosome-level genome of Muraenolepis orangiensis.</title>
        <authorList>
            <person name="Kim J."/>
        </authorList>
    </citation>
    <scope>NUCLEOTIDE SEQUENCE</scope>
    <source>
        <strain evidence="5">KU_S4_2022</strain>
        <tissue evidence="5">Muscle</tissue>
    </source>
</reference>
<comment type="caution">
    <text evidence="5">The sequence shown here is derived from an EMBL/GenBank/DDBJ whole genome shotgun (WGS) entry which is preliminary data.</text>
</comment>
<dbReference type="FunFam" id="1.25.40.420:FF:000001">
    <property type="entry name" value="Kelch-like family member 12"/>
    <property type="match status" value="1"/>
</dbReference>
<keyword evidence="6" id="KW-1185">Reference proteome</keyword>
<dbReference type="Pfam" id="PF01344">
    <property type="entry name" value="Kelch_1"/>
    <property type="match status" value="5"/>
</dbReference>
<name>A0A9Q0I2Z4_9TELE</name>
<gene>
    <name evidence="5" type="ORF">NHX12_034453</name>
</gene>
<dbReference type="SUPFAM" id="SSF54695">
    <property type="entry name" value="POZ domain"/>
    <property type="match status" value="1"/>
</dbReference>
<dbReference type="Gene3D" id="2.120.10.80">
    <property type="entry name" value="Kelch-type beta propeller"/>
    <property type="match status" value="2"/>
</dbReference>
<dbReference type="InterPro" id="IPR011705">
    <property type="entry name" value="BACK"/>
</dbReference>
<evidence type="ECO:0000313" key="5">
    <source>
        <dbReference type="EMBL" id="KAJ3583108.1"/>
    </source>
</evidence>
<evidence type="ECO:0000259" key="4">
    <source>
        <dbReference type="PROSITE" id="PS50097"/>
    </source>
</evidence>
<dbReference type="InterPro" id="IPR006652">
    <property type="entry name" value="Kelch_1"/>
</dbReference>
<protein>
    <recommendedName>
        <fullName evidence="4">BTB domain-containing protein</fullName>
    </recommendedName>
</protein>
<dbReference type="SMART" id="SM00612">
    <property type="entry name" value="Kelch"/>
    <property type="match status" value="5"/>
</dbReference>
<dbReference type="SMART" id="SM00875">
    <property type="entry name" value="BACK"/>
    <property type="match status" value="1"/>
</dbReference>
<feature type="region of interest" description="Disordered" evidence="3">
    <location>
        <begin position="514"/>
        <end position="545"/>
    </location>
</feature>
<dbReference type="InterPro" id="IPR011333">
    <property type="entry name" value="SKP1/BTB/POZ_sf"/>
</dbReference>
<dbReference type="SMART" id="SM00225">
    <property type="entry name" value="BTB"/>
    <property type="match status" value="1"/>
</dbReference>
<evidence type="ECO:0000256" key="2">
    <source>
        <dbReference type="ARBA" id="ARBA00022737"/>
    </source>
</evidence>
<organism evidence="5 6">
    <name type="scientific">Muraenolepis orangiensis</name>
    <name type="common">Patagonian moray cod</name>
    <dbReference type="NCBI Taxonomy" id="630683"/>
    <lineage>
        <taxon>Eukaryota</taxon>
        <taxon>Metazoa</taxon>
        <taxon>Chordata</taxon>
        <taxon>Craniata</taxon>
        <taxon>Vertebrata</taxon>
        <taxon>Euteleostomi</taxon>
        <taxon>Actinopterygii</taxon>
        <taxon>Neopterygii</taxon>
        <taxon>Teleostei</taxon>
        <taxon>Neoteleostei</taxon>
        <taxon>Acanthomorphata</taxon>
        <taxon>Zeiogadaria</taxon>
        <taxon>Gadariae</taxon>
        <taxon>Gadiformes</taxon>
        <taxon>Muraenolepidoidei</taxon>
        <taxon>Muraenolepididae</taxon>
        <taxon>Muraenolepis</taxon>
    </lineage>
</organism>
<keyword evidence="2" id="KW-0677">Repeat</keyword>
<dbReference type="AlphaFoldDB" id="A0A9Q0I2Z4"/>
<dbReference type="EMBL" id="JANIIK010000547">
    <property type="protein sequence ID" value="KAJ3583108.1"/>
    <property type="molecule type" value="Genomic_DNA"/>
</dbReference>
<proteinExistence type="predicted"/>
<dbReference type="Pfam" id="PF00651">
    <property type="entry name" value="BTB"/>
    <property type="match status" value="1"/>
</dbReference>
<dbReference type="PANTHER" id="PTHR24412:SF172">
    <property type="entry name" value="KELCH-LIKE PROTEIN 10"/>
    <property type="match status" value="1"/>
</dbReference>
<evidence type="ECO:0000256" key="1">
    <source>
        <dbReference type="ARBA" id="ARBA00022441"/>
    </source>
</evidence>
<dbReference type="CDD" id="cd18450">
    <property type="entry name" value="BACK_KLHL10"/>
    <property type="match status" value="1"/>
</dbReference>
<evidence type="ECO:0000256" key="3">
    <source>
        <dbReference type="SAM" id="MobiDB-lite"/>
    </source>
</evidence>
<dbReference type="InterPro" id="IPR000210">
    <property type="entry name" value="BTB/POZ_dom"/>
</dbReference>
<sequence length="644" mass="70849">MDEQQDLDGVGQAVGAERTMSARMCNIFNKLRLNGELCDLVIEAEGMAFNAHKIILCGCSPYFRVLFISGFSKTQQTPGVYRIPGVSADAMRLLIEYAYTRHLEVTRDNVQLLLVAADQFNIMGGVRACSSFLGRQLCVENAVGIWQLTGHYLLPALRQQAYLYILRRFPEVARESEEFLELSPEQLGGILGEDTLNVTREEVVFEAVLRWISHDHEGRRGHVSQLLLKVRLCLMNTGYFLSHVTTNPLVSGDERCGPVVAEALRVTSGLAADRPPLDFRGPLTRPRLPHAVLLAVGGWSGGPTNSVESYDAPTDRWVSVAVGGEEPRTYQGTVLLRGCLYCVGGFDGSEFLNSVRRFDPATGLWHQAAPMHSRHCYVSAVVLDGCIFAMGGYDGHTRLNSVERYEPDSNQWSLVASMHEHRSDASASTLGNMMLEAHFTVTDGDSSFAASIKEKIWTDLSKRYQDDEISAFLEEATIMDPRFKSKVDNNEAWDRLKTAAVKTVGPELEHQLPAGQEDCAESDCETTQGQRTSVSVSDQEEEGEEEIVEVGGFDGESRLSSAEAYSPATGAWRPVPSMISARGNFGLAVLGELLYVVGGHDGLSATFNAERYDDEAERWSSVRDMTVSRSELSCCVVSGLADLT</sequence>
<dbReference type="Pfam" id="PF07707">
    <property type="entry name" value="BACK"/>
    <property type="match status" value="1"/>
</dbReference>
<dbReference type="SUPFAM" id="SSF117281">
    <property type="entry name" value="Kelch motif"/>
    <property type="match status" value="2"/>
</dbReference>
<accession>A0A9Q0I2Z4</accession>
<dbReference type="Gene3D" id="1.25.40.420">
    <property type="match status" value="1"/>
</dbReference>